<evidence type="ECO:0000256" key="1">
    <source>
        <dbReference type="SAM" id="SignalP"/>
    </source>
</evidence>
<dbReference type="Proteomes" id="UP000309117">
    <property type="component" value="Unassembled WGS sequence"/>
</dbReference>
<feature type="signal peptide" evidence="1">
    <location>
        <begin position="1"/>
        <end position="18"/>
    </location>
</feature>
<organism evidence="2 3">
    <name type="scientific">Lactobacillus intestinalis</name>
    <dbReference type="NCBI Taxonomy" id="151781"/>
    <lineage>
        <taxon>Bacteria</taxon>
        <taxon>Bacillati</taxon>
        <taxon>Bacillota</taxon>
        <taxon>Bacilli</taxon>
        <taxon>Lactobacillales</taxon>
        <taxon>Lactobacillaceae</taxon>
        <taxon>Lactobacillus</taxon>
    </lineage>
</organism>
<gene>
    <name evidence="2" type="ORF">E5351_07665</name>
</gene>
<reference evidence="2 3" key="1">
    <citation type="submission" date="2019-04" db="EMBL/GenBank/DDBJ databases">
        <title>Microbes associate with the intestines of laboratory mice.</title>
        <authorList>
            <person name="Navarre W."/>
            <person name="Wong E."/>
            <person name="Huang K."/>
            <person name="Tropini C."/>
            <person name="Ng K."/>
            <person name="Yu B."/>
        </authorList>
    </citation>
    <scope>NUCLEOTIDE SEQUENCE [LARGE SCALE GENOMIC DNA]</scope>
    <source>
        <strain evidence="2 3">NM61_E11</strain>
    </source>
</reference>
<dbReference type="GeneID" id="75116067"/>
<dbReference type="EMBL" id="SRYV01000013">
    <property type="protein sequence ID" value="TGY13127.1"/>
    <property type="molecule type" value="Genomic_DNA"/>
</dbReference>
<dbReference type="RefSeq" id="WP_135960626.1">
    <property type="nucleotide sequence ID" value="NZ_AQFR02000003.1"/>
</dbReference>
<name>A0A4S2BEX6_9LACO</name>
<proteinExistence type="predicted"/>
<accession>A0A4S2BEX6</accession>
<sequence length="96" mass="11028">MVKRLLTAFAVVSVLATAGIEVSQQFNQLSEAATRKAVKSYKFDRNTISQAESNFRSYRYERIPAWSRQTGYQNQQVNGGWNFITYLHTNFYSGGY</sequence>
<evidence type="ECO:0000313" key="2">
    <source>
        <dbReference type="EMBL" id="TGY13127.1"/>
    </source>
</evidence>
<evidence type="ECO:0000313" key="3">
    <source>
        <dbReference type="Proteomes" id="UP000309117"/>
    </source>
</evidence>
<dbReference type="AlphaFoldDB" id="A0A4S2BEX6"/>
<protein>
    <submittedName>
        <fullName evidence="2">Uncharacterized protein</fullName>
    </submittedName>
</protein>
<comment type="caution">
    <text evidence="2">The sequence shown here is derived from an EMBL/GenBank/DDBJ whole genome shotgun (WGS) entry which is preliminary data.</text>
</comment>
<keyword evidence="1" id="KW-0732">Signal</keyword>
<feature type="chain" id="PRO_5038743716" evidence="1">
    <location>
        <begin position="19"/>
        <end position="96"/>
    </location>
</feature>